<comment type="subcellular location">
    <subcellularLocation>
        <location evidence="1">Cell membrane</location>
        <topology evidence="1">Peripheral membrane protein</topology>
    </subcellularLocation>
</comment>
<keyword evidence="3" id="KW-0472">Membrane</keyword>
<dbReference type="GO" id="GO:0019901">
    <property type="term" value="F:protein kinase binding"/>
    <property type="evidence" value="ECO:0007669"/>
    <property type="project" value="TreeGrafter"/>
</dbReference>
<dbReference type="Gene3D" id="2.30.29.30">
    <property type="entry name" value="Pleckstrin-homology domain (PH domain)/Phosphotyrosine-binding domain (PTB)"/>
    <property type="match status" value="1"/>
</dbReference>
<dbReference type="SMART" id="SM00461">
    <property type="entry name" value="WH1"/>
    <property type="match status" value="1"/>
</dbReference>
<feature type="region of interest" description="Disordered" evidence="4">
    <location>
        <begin position="197"/>
        <end position="264"/>
    </location>
</feature>
<evidence type="ECO:0000256" key="2">
    <source>
        <dbReference type="ARBA" id="ARBA00022475"/>
    </source>
</evidence>
<evidence type="ECO:0000256" key="1">
    <source>
        <dbReference type="ARBA" id="ARBA00004202"/>
    </source>
</evidence>
<dbReference type="PANTHER" id="PTHR11202">
    <property type="entry name" value="SPROUTY-RELATED, EVH1 DOMAIN-CONTAINING PROTEIN FAMILY MEMBER"/>
    <property type="match status" value="1"/>
</dbReference>
<evidence type="ECO:0000256" key="3">
    <source>
        <dbReference type="ARBA" id="ARBA00023136"/>
    </source>
</evidence>
<dbReference type="InParanoid" id="A0A6P8YC03"/>
<feature type="compositionally biased region" description="Low complexity" evidence="4">
    <location>
        <begin position="296"/>
        <end position="305"/>
    </location>
</feature>
<dbReference type="InterPro" id="IPR041937">
    <property type="entry name" value="SPRE_EVH1"/>
</dbReference>
<feature type="region of interest" description="Disordered" evidence="4">
    <location>
        <begin position="292"/>
        <end position="314"/>
    </location>
</feature>
<dbReference type="SUPFAM" id="SSF50729">
    <property type="entry name" value="PH domain-like"/>
    <property type="match status" value="1"/>
</dbReference>
<name>A0A6P8YC03_THRPL</name>
<dbReference type="FunCoup" id="A0A6P8YC03">
    <property type="interactions" value="751"/>
</dbReference>
<feature type="region of interest" description="Disordered" evidence="4">
    <location>
        <begin position="141"/>
        <end position="166"/>
    </location>
</feature>
<dbReference type="InterPro" id="IPR007875">
    <property type="entry name" value="Sprouty"/>
</dbReference>
<dbReference type="GO" id="GO:0005886">
    <property type="term" value="C:plasma membrane"/>
    <property type="evidence" value="ECO:0007669"/>
    <property type="project" value="UniProtKB-SubCell"/>
</dbReference>
<gene>
    <name evidence="7" type="primary">LOC117639569</name>
</gene>
<dbReference type="Pfam" id="PF05210">
    <property type="entry name" value="Sprouty"/>
    <property type="match status" value="1"/>
</dbReference>
<dbReference type="CDD" id="cd10574">
    <property type="entry name" value="EVH1_SPRED-like"/>
    <property type="match status" value="1"/>
</dbReference>
<evidence type="ECO:0000259" key="5">
    <source>
        <dbReference type="PROSITE" id="PS50229"/>
    </source>
</evidence>
<dbReference type="GO" id="GO:0043409">
    <property type="term" value="P:negative regulation of MAPK cascade"/>
    <property type="evidence" value="ECO:0007669"/>
    <property type="project" value="TreeGrafter"/>
</dbReference>
<organism evidence="7">
    <name type="scientific">Thrips palmi</name>
    <name type="common">Melon thrips</name>
    <dbReference type="NCBI Taxonomy" id="161013"/>
    <lineage>
        <taxon>Eukaryota</taxon>
        <taxon>Metazoa</taxon>
        <taxon>Ecdysozoa</taxon>
        <taxon>Arthropoda</taxon>
        <taxon>Hexapoda</taxon>
        <taxon>Insecta</taxon>
        <taxon>Pterygota</taxon>
        <taxon>Neoptera</taxon>
        <taxon>Paraneoptera</taxon>
        <taxon>Thysanoptera</taxon>
        <taxon>Terebrantia</taxon>
        <taxon>Thripoidea</taxon>
        <taxon>Thripidae</taxon>
        <taxon>Thrips</taxon>
    </lineage>
</organism>
<dbReference type="InterPro" id="IPR000697">
    <property type="entry name" value="WH1/EVH1_dom"/>
</dbReference>
<evidence type="ECO:0000313" key="6">
    <source>
        <dbReference type="Proteomes" id="UP000515158"/>
    </source>
</evidence>
<proteinExistence type="predicted"/>
<dbReference type="FunFam" id="2.30.29.30:FF:000052">
    <property type="entry name" value="Sprouty-related, EVH1 domain containing 2"/>
    <property type="match status" value="1"/>
</dbReference>
<keyword evidence="2" id="KW-1003">Cell membrane</keyword>
<dbReference type="GeneID" id="117639569"/>
<dbReference type="PROSITE" id="PS50229">
    <property type="entry name" value="WH1"/>
    <property type="match status" value="1"/>
</dbReference>
<evidence type="ECO:0000256" key="4">
    <source>
        <dbReference type="SAM" id="MobiDB-lite"/>
    </source>
</evidence>
<dbReference type="PROSITE" id="PS51227">
    <property type="entry name" value="SPR"/>
    <property type="match status" value="1"/>
</dbReference>
<dbReference type="InterPro" id="IPR011993">
    <property type="entry name" value="PH-like_dom_sf"/>
</dbReference>
<protein>
    <submittedName>
        <fullName evidence="7">Sprouty-related, EVH1 domain-containing protein 1 isoform X3</fullName>
    </submittedName>
</protein>
<sequence>MKTTSFIHSCQAAASFSGSSGSFLVRVRAQVMTRDDSTGGWVPMGGGGLSNVSVRKRSITPEETNHEYLIFGKRISDQSVVLSCLIKKDFEYHKVMPTFHHWKTGEKKFGLTFQTAADARAFDKGVRTAIEELLQVHHTGNGPILDGKSDSQLPLPLPPSVQACPLSGIESTHHHANYNEDPGDDDVFMTLNLPVERGDSQSSSESSGAKYSSTQPCDLTISGHPRINYLSHHSIDSPGKGSGPECPPRVKEPPPGGGGTVGGSADNYSYVQLTAVHEYIYPSIEDRRDSLKKSSLETPLTSTSSVQPALPSKKKDKRKNCRHCQEHFSEDGNPRGSCEYAPDCVRSAVDYVTCISCAQCMLYHCMADEEGEFVQQPCDCNPVEENWLARRRRWIGLALLSIIVPCLCCYPPLRACHWCCVRCGVCGGRHEANS</sequence>
<accession>A0A6P8YC03</accession>
<dbReference type="AlphaFoldDB" id="A0A6P8YC03"/>
<feature type="domain" description="WH1" evidence="5">
    <location>
        <begin position="16"/>
        <end position="133"/>
    </location>
</feature>
<dbReference type="OrthoDB" id="5786858at2759"/>
<dbReference type="Proteomes" id="UP000515158">
    <property type="component" value="Unplaced"/>
</dbReference>
<dbReference type="Pfam" id="PF00568">
    <property type="entry name" value="WH1"/>
    <property type="match status" value="1"/>
</dbReference>
<dbReference type="CTD" id="36643"/>
<dbReference type="PANTHER" id="PTHR11202:SF3">
    <property type="entry name" value="SPROUTY-RELATED PROTEIN WITH EVH-1 DOMAIN, ISOFORM C"/>
    <property type="match status" value="1"/>
</dbReference>
<feature type="compositionally biased region" description="Low complexity" evidence="4">
    <location>
        <begin position="200"/>
        <end position="213"/>
    </location>
</feature>
<evidence type="ECO:0000313" key="7">
    <source>
        <dbReference type="RefSeq" id="XP_034231262.1"/>
    </source>
</evidence>
<keyword evidence="6" id="KW-1185">Reference proteome</keyword>
<dbReference type="RefSeq" id="XP_034231262.1">
    <property type="nucleotide sequence ID" value="XM_034375371.1"/>
</dbReference>
<reference evidence="7" key="1">
    <citation type="submission" date="2025-08" db="UniProtKB">
        <authorList>
            <consortium name="RefSeq"/>
        </authorList>
    </citation>
    <scope>IDENTIFICATION</scope>
    <source>
        <tissue evidence="7">Total insect</tissue>
    </source>
</reference>